<keyword evidence="2" id="KW-0732">Signal</keyword>
<comment type="caution">
    <text evidence="3">The sequence shown here is derived from an EMBL/GenBank/DDBJ whole genome shotgun (WGS) entry which is preliminary data.</text>
</comment>
<sequence length="687" mass="72400">MFGFHSFARCLLAASLVRAAPSRILGAGSPGSQLHLDKRDTATATDRLVFCHFMMGIVSDRTSADDYDSDMQLAKDLGIDAFALNIGTDDFTDEQLEYAYESAANNDMKVFISFDFNWFDASTDADTVGQTIAKYANKTAQLLIDGSAFASSFSGDGLDVSAVRIAAATDIFFAPNFHPAETTDPSAQVDAALNWMGWASNGDNKAPKPGGTNVTVLDGDVKYREWLSTRSEDSSLVKRSDSKYIAPVSPWFSTHYGAEVSYSKNFVFPSDLLWFERWNQILTLAPQYVEIITWNDYGESHYVGPLSSPHYDDGASKWVNDMPHDGFRDMAKPFIAAYKAGATSVDDYITDDQLIYWYRPTTSDAECDSTDNTMAAAANDSGNYFHGKPNGYEDLEDAVFVIAMLTADGTVTINSGGTTTTFDGVAGANAFQVPMGVGQQSFSLTRDSKTILSGTSLKDIQDQCVCGIYNFNAYVGTLPAGTADPLASDGLLSFTVGLTATCSATPSLGTPTNVAASTTDASSVVATSSSQPTSTAAAQTTTSASSSITTSSSSEAQYSSTATSMTIVYATTTVYTTVAPSGSQPSASQTQASAASSSASATADCNAGTVADGQSGNLSGLCDFACSHGYCPETYCTCTSTGTVQTYTAGDAVDGCAIAGEEDIYDDLCAYTCTLGYCPDAACSTSC</sequence>
<accession>A0A9W8YSB5</accession>
<evidence type="ECO:0000313" key="3">
    <source>
        <dbReference type="EMBL" id="KAJ4390691.1"/>
    </source>
</evidence>
<protein>
    <submittedName>
        <fullName evidence="3">Uncharacterized protein</fullName>
    </submittedName>
</protein>
<feature type="chain" id="PRO_5040986897" evidence="2">
    <location>
        <begin position="20"/>
        <end position="687"/>
    </location>
</feature>
<dbReference type="CDD" id="cd11577">
    <property type="entry name" value="GH71"/>
    <property type="match status" value="1"/>
</dbReference>
<dbReference type="OrthoDB" id="1046782at2759"/>
<evidence type="ECO:0000313" key="4">
    <source>
        <dbReference type="Proteomes" id="UP001140453"/>
    </source>
</evidence>
<organism evidence="3 4">
    <name type="scientific">Gnomoniopsis smithogilvyi</name>
    <dbReference type="NCBI Taxonomy" id="1191159"/>
    <lineage>
        <taxon>Eukaryota</taxon>
        <taxon>Fungi</taxon>
        <taxon>Dikarya</taxon>
        <taxon>Ascomycota</taxon>
        <taxon>Pezizomycotina</taxon>
        <taxon>Sordariomycetes</taxon>
        <taxon>Sordariomycetidae</taxon>
        <taxon>Diaporthales</taxon>
        <taxon>Gnomoniaceae</taxon>
        <taxon>Gnomoniopsis</taxon>
    </lineage>
</organism>
<gene>
    <name evidence="3" type="ORF">N0V93_004289</name>
</gene>
<dbReference type="EMBL" id="JAPEVB010000003">
    <property type="protein sequence ID" value="KAJ4390691.1"/>
    <property type="molecule type" value="Genomic_DNA"/>
</dbReference>
<dbReference type="GO" id="GO:0051118">
    <property type="term" value="F:glucan endo-1,3-alpha-glucosidase activity"/>
    <property type="evidence" value="ECO:0007669"/>
    <property type="project" value="InterPro"/>
</dbReference>
<evidence type="ECO:0000256" key="1">
    <source>
        <dbReference type="SAM" id="MobiDB-lite"/>
    </source>
</evidence>
<proteinExistence type="predicted"/>
<reference evidence="3" key="1">
    <citation type="submission" date="2022-10" db="EMBL/GenBank/DDBJ databases">
        <title>Tapping the CABI collections for fungal endophytes: first genome assemblies for Collariella, Neodidymelliopsis, Ascochyta clinopodiicola, Didymella pomorum, Didymosphaeria variabile, Neocosmospora piperis and Neocucurbitaria cava.</title>
        <authorList>
            <person name="Hill R."/>
        </authorList>
    </citation>
    <scope>NUCLEOTIDE SEQUENCE</scope>
    <source>
        <strain evidence="3">IMI 355082</strain>
    </source>
</reference>
<evidence type="ECO:0000256" key="2">
    <source>
        <dbReference type="SAM" id="SignalP"/>
    </source>
</evidence>
<dbReference type="AlphaFoldDB" id="A0A9W8YSB5"/>
<feature type="signal peptide" evidence="2">
    <location>
        <begin position="1"/>
        <end position="19"/>
    </location>
</feature>
<dbReference type="InterPro" id="IPR005197">
    <property type="entry name" value="Glyco_hydro_71"/>
</dbReference>
<dbReference type="Proteomes" id="UP001140453">
    <property type="component" value="Unassembled WGS sequence"/>
</dbReference>
<feature type="region of interest" description="Disordered" evidence="1">
    <location>
        <begin position="526"/>
        <end position="546"/>
    </location>
</feature>
<keyword evidence="4" id="KW-1185">Reference proteome</keyword>
<dbReference type="Gene3D" id="3.20.20.80">
    <property type="entry name" value="Glycosidases"/>
    <property type="match status" value="1"/>
</dbReference>
<name>A0A9W8YSB5_9PEZI</name>
<dbReference type="Pfam" id="PF03659">
    <property type="entry name" value="Glyco_hydro_71"/>
    <property type="match status" value="1"/>
</dbReference>